<keyword evidence="5" id="KW-0560">Oxidoreductase</keyword>
<dbReference type="eggNOG" id="arCOG00707">
    <property type="taxonomic scope" value="Archaea"/>
</dbReference>
<feature type="binding site" evidence="13">
    <location>
        <position position="446"/>
    </location>
    <ligand>
        <name>tungstopterin</name>
        <dbReference type="ChEBI" id="CHEBI:30402"/>
    </ligand>
</feature>
<feature type="binding site" evidence="13">
    <location>
        <position position="316"/>
    </location>
    <ligand>
        <name>tungstopterin</name>
        <dbReference type="ChEBI" id="CHEBI:30402"/>
    </ligand>
</feature>
<evidence type="ECO:0000256" key="6">
    <source>
        <dbReference type="ARBA" id="ARBA00023004"/>
    </source>
</evidence>
<keyword evidence="13 14" id="KW-0002">3D-structure</keyword>
<evidence type="ECO:0007829" key="13">
    <source>
        <dbReference type="PDB" id="1B25"/>
    </source>
</evidence>
<feature type="binding site" evidence="13 14">
    <location>
        <position position="499"/>
    </location>
    <ligand>
        <name>[4Fe-4S] cluster</name>
        <dbReference type="ChEBI" id="CHEBI:49883"/>
    </ligand>
</feature>
<feature type="binding site" evidence="13">
    <location>
        <position position="346"/>
    </location>
    <ligand>
        <name>tungstopterin</name>
        <dbReference type="ChEBI" id="CHEBI:30402"/>
    </ligand>
</feature>
<feature type="binding site" evidence="13">
    <location>
        <position position="498"/>
    </location>
    <ligand>
        <name>tungstopterin</name>
        <dbReference type="ChEBI" id="CHEBI:30402"/>
    </ligand>
</feature>
<dbReference type="Proteomes" id="UP000001013">
    <property type="component" value="Chromosome"/>
</dbReference>
<dbReference type="PDBsum" id="1B4N"/>
<dbReference type="Gene3D" id="1.10.599.10">
    <property type="entry name" value="Aldehyde Ferredoxin Oxidoreductase Protein, subunit A, domain 3"/>
    <property type="match status" value="1"/>
</dbReference>
<organism evidence="11 12">
    <name type="scientific">Pyrococcus furiosus (strain ATCC 43587 / DSM 3638 / JCM 8422 / Vc1)</name>
    <dbReference type="NCBI Taxonomy" id="186497"/>
    <lineage>
        <taxon>Archaea</taxon>
        <taxon>Methanobacteriati</taxon>
        <taxon>Methanobacteriota</taxon>
        <taxon>Thermococci</taxon>
        <taxon>Thermococcales</taxon>
        <taxon>Thermococcaceae</taxon>
        <taxon>Pyrococcus</taxon>
    </lineage>
</organism>
<dbReference type="BRENDA" id="1.2.7.5">
    <property type="organism ID" value="5243"/>
</dbReference>
<feature type="binding site" evidence="13 14">
    <location>
        <position position="299"/>
    </location>
    <ligand>
        <name>[4Fe-4S] cluster</name>
        <dbReference type="ChEBI" id="CHEBI:49883"/>
    </ligand>
</feature>
<evidence type="ECO:0000256" key="4">
    <source>
        <dbReference type="ARBA" id="ARBA00022723"/>
    </source>
</evidence>
<dbReference type="KEGG" id="pfu:PF1203"/>
<dbReference type="PATRIC" id="fig|186497.12.peg.1264"/>
<evidence type="ECO:0000256" key="9">
    <source>
        <dbReference type="ARBA" id="ARBA00049934"/>
    </source>
</evidence>
<dbReference type="SMR" id="Q8U1K3"/>
<feature type="binding site" evidence="13 14">
    <location>
        <position position="295"/>
    </location>
    <ligand>
        <name>[4Fe-4S] cluster</name>
        <dbReference type="ChEBI" id="CHEBI:49883"/>
    </ligand>
</feature>
<feature type="binding site" evidence="14">
    <location>
        <position position="187"/>
    </location>
    <ligand>
        <name>Ca(2+)</name>
        <dbReference type="ChEBI" id="CHEBI:29108"/>
    </ligand>
</feature>
<evidence type="ECO:0000256" key="8">
    <source>
        <dbReference type="ARBA" id="ARBA00023245"/>
    </source>
</evidence>
<keyword evidence="14" id="KW-0106">Calcium</keyword>
<feature type="binding site" evidence="13">
    <location>
        <position position="493"/>
    </location>
    <ligand>
        <name>tungstopterin</name>
        <dbReference type="ChEBI" id="CHEBI:30402"/>
    </ligand>
</feature>
<keyword evidence="4 13" id="KW-0479">Metal-binding</keyword>
<dbReference type="GO" id="GO:0051539">
    <property type="term" value="F:4 iron, 4 sulfur cluster binding"/>
    <property type="evidence" value="ECO:0007669"/>
    <property type="project" value="UniProtKB-KW"/>
</dbReference>
<evidence type="ECO:0000256" key="2">
    <source>
        <dbReference type="ARBA" id="ARBA00011032"/>
    </source>
</evidence>
<dbReference type="PANTHER" id="PTHR30038">
    <property type="entry name" value="ALDEHYDE FERREDOXIN OXIDOREDUCTASE"/>
    <property type="match status" value="1"/>
</dbReference>
<dbReference type="InterPro" id="IPR001203">
    <property type="entry name" value="OxRdtase_Ald_Fedxn_C"/>
</dbReference>
<feature type="binding site" evidence="13">
    <location>
        <position position="317"/>
    </location>
    <ligand>
        <name>tungstopterin</name>
        <dbReference type="ChEBI" id="CHEBI:30402"/>
    </ligand>
</feature>
<dbReference type="PDBsum" id="1B25"/>
<feature type="binding site" evidence="13">
    <location>
        <position position="100"/>
    </location>
    <ligand>
        <name>tungstopterin</name>
        <dbReference type="ChEBI" id="CHEBI:30402"/>
    </ligand>
</feature>
<evidence type="ECO:0000256" key="7">
    <source>
        <dbReference type="ARBA" id="ARBA00023014"/>
    </source>
</evidence>
<dbReference type="SUPFAM" id="SSF48310">
    <property type="entry name" value="Aldehyde ferredoxin oxidoreductase, C-terminal domains"/>
    <property type="match status" value="1"/>
</dbReference>
<evidence type="ECO:0000256" key="1">
    <source>
        <dbReference type="ARBA" id="ARBA00001966"/>
    </source>
</evidence>
<feature type="binding site" evidence="13">
    <location>
        <position position="500"/>
    </location>
    <ligand>
        <name>tungstopterin</name>
        <dbReference type="ChEBI" id="CHEBI:30402"/>
    </ligand>
</feature>
<dbReference type="AlphaFoldDB" id="Q8U1K3"/>
<dbReference type="InterPro" id="IPR013985">
    <property type="entry name" value="Ald_Fedxn_OxRdtase_dom3"/>
</dbReference>
<dbReference type="EvolutionaryTrace" id="Q8U1K3"/>
<feature type="binding site" evidence="13">
    <location>
        <position position="345"/>
    </location>
    <ligand>
        <name>tungstopterin</name>
        <dbReference type="ChEBI" id="CHEBI:30402"/>
    </ligand>
</feature>
<evidence type="ECO:0000256" key="5">
    <source>
        <dbReference type="ARBA" id="ARBA00023002"/>
    </source>
</evidence>
<dbReference type="EMBL" id="AE009950">
    <property type="protein sequence ID" value="AAL81327.1"/>
    <property type="molecule type" value="Genomic_DNA"/>
</dbReference>
<dbReference type="InterPro" id="IPR036021">
    <property type="entry name" value="Tungsten_al_ferr_oxy-like_C"/>
</dbReference>
<dbReference type="GO" id="GO:0046872">
    <property type="term" value="F:metal ion binding"/>
    <property type="evidence" value="ECO:0007669"/>
    <property type="project" value="UniProtKB-KW"/>
</dbReference>
<keyword evidence="3 13" id="KW-0004">4Fe-4S</keyword>
<reference evidence="11 12" key="1">
    <citation type="journal article" date="1999" name="Genetics">
        <title>Divergence of the hyperthermophilic archaea Pyrococcus furiosus and P. horikoshii inferred from complete genomic sequences.</title>
        <authorList>
            <person name="Maeder D.L."/>
            <person name="Weiss R.B."/>
            <person name="Dunn D.M."/>
            <person name="Cherry J.L."/>
            <person name="Gonzalez J.M."/>
            <person name="DiRuggiero J."/>
            <person name="Robb F.T."/>
        </authorList>
    </citation>
    <scope>NUCLEOTIDE SEQUENCE [LARGE SCALE GENOMIC DNA]</scope>
    <source>
        <strain evidence="12">ATCC 43587 / DSM 3638 / JCM 8422 / Vc1</strain>
    </source>
</reference>
<feature type="binding site" evidence="13">
    <location>
        <position position="188"/>
    </location>
    <ligand>
        <name>tungstopterin</name>
        <dbReference type="ChEBI" id="CHEBI:30402"/>
    </ligand>
</feature>
<dbReference type="Pfam" id="PF02730">
    <property type="entry name" value="AFOR_N"/>
    <property type="match status" value="1"/>
</dbReference>
<keyword evidence="6 13" id="KW-0408">Iron</keyword>
<evidence type="ECO:0000313" key="11">
    <source>
        <dbReference type="EMBL" id="AAL81327.1"/>
    </source>
</evidence>
<feature type="binding site" evidence="14">
    <location>
        <position position="312"/>
    </location>
    <ligand>
        <name>Ca(2+)</name>
        <dbReference type="ChEBI" id="CHEBI:29108"/>
    </ligand>
</feature>
<dbReference type="GO" id="GO:0016625">
    <property type="term" value="F:oxidoreductase activity, acting on the aldehyde or oxo group of donors, iron-sulfur protein as acceptor"/>
    <property type="evidence" value="ECO:0007669"/>
    <property type="project" value="InterPro"/>
</dbReference>
<sequence>MNVKMVDSMYGWWGRILRVNLTTGEVKVQEYPEEVAKKFIGGRGLAAWILWNEARGVEPLSPENKLIFAAGPFNGLPTPSGGKLVVAAKSPLTGGYGDGNLGTMASVHLRRAGYDALVVEGKAKKPVYIYIEDDNVSILSAEGLWGKTTFETERELKEIHGKNVGVLTIGPAGENLVKYAVVISQEGRAAGRPGMGAVMGSKKLKAVVIRGTKEIPVADKEELKKLSQEAYNEILNSPGYPFWKRQGTMAAVEWCNTNYALPTRNFSDGYFEFARSIDGYTMEGMKVQQRGCPYCNMPCGNVVLDAEGQESELDYENVALLGSNLGIGKLNEVSVLNRIADEMGMDTISLGVSIAHVMEAVERGILKEGPTFGDFKGAKQLALDIAYRKGELGNLAAEGVKAMAEKLGTHDFAMHVKGLEVSGYNCYIYPAMALAYGTSAIGAHHKEAWVIAWEIGTAPIEGEKAEKVEYKISYDPIKAQKVVELQRLRGGLFEMLTACRLPWVEVGLSLDYYPKLLKAITGVTYTWDDLYKAADRVYSLIRAYWVREFNGKWDRKMDYPPKRWFTEGLKSGPHKGEHLDEKKYDELLSEYYRIRGWDERGIPKKETLKELDLDFVIPELEKVTNLE</sequence>
<dbReference type="Gene3D" id="3.60.9.10">
    <property type="entry name" value="Aldehyde ferredoxin oxidoreductase, N-terminal domain"/>
    <property type="match status" value="1"/>
</dbReference>
<reference evidence="13 14" key="2">
    <citation type="journal article" date="1999" name="J. Mol. Biol.">
        <title>Formaldehyde ferredoxin oxidoreductase from Pyrococcus furiosus: the 1.85 A resolution crystal structure and its mechanistic implications.</title>
        <authorList>
            <person name="Hu Y."/>
            <person name="Faham S."/>
            <person name="Roy R."/>
            <person name="Adams M.W."/>
            <person name="Adams M.W."/>
            <person name="Rees D.C."/>
        </authorList>
    </citation>
    <scope>X-RAY CRYSTALLOGRAPHY (1.85 ANGSTROMS) OF 9-627 IN COMPLEX WITH CA(2+); [4FE-4S] CLUSTER AND TUNGSTOPTERIN</scope>
</reference>
<dbReference type="InterPro" id="IPR036503">
    <property type="entry name" value="Ald_Fedxn_OxRdtase_N_sf"/>
</dbReference>
<comment type="cofactor">
    <cofactor evidence="1">
        <name>[4Fe-4S] cluster</name>
        <dbReference type="ChEBI" id="CHEBI:49883"/>
    </cofactor>
</comment>
<feature type="binding site" evidence="13">
    <location>
        <position position="191"/>
    </location>
    <ligand>
        <name>tungstopterin</name>
        <dbReference type="ChEBI" id="CHEBI:30402"/>
    </ligand>
</feature>
<feature type="binding site" evidence="13">
    <location>
        <position position="102"/>
    </location>
    <ligand>
        <name>tungstopterin</name>
        <dbReference type="ChEBI" id="CHEBI:30402"/>
    </ligand>
</feature>
<feature type="binding site" evidence="13">
    <location>
        <position position="444"/>
    </location>
    <ligand>
        <name>tungstopterin</name>
        <dbReference type="ChEBI" id="CHEBI:30402"/>
    </ligand>
</feature>
<feature type="domain" description="Aldehyde ferredoxin oxidoreductase N-terminal" evidence="10">
    <location>
        <begin position="12"/>
        <end position="213"/>
    </location>
</feature>
<dbReference type="PhylomeDB" id="Q8U1K3"/>
<dbReference type="BRENDA" id="1.2.7.B2">
    <property type="organism ID" value="5243"/>
</dbReference>
<dbReference type="PaxDb" id="186497-PF1203"/>
<dbReference type="SMART" id="SM00790">
    <property type="entry name" value="AFOR_N"/>
    <property type="match status" value="1"/>
</dbReference>
<dbReference type="Gene3D" id="1.10.569.10">
    <property type="entry name" value="Aldehyde Ferredoxin Oxidoreductase Protein, subunit A, domain 2"/>
    <property type="match status" value="1"/>
</dbReference>
<dbReference type="HOGENOM" id="CLU_020364_1_0_2"/>
<feature type="binding site" evidence="13">
    <location>
        <position position="341"/>
    </location>
    <ligand>
        <name>tungstopterin</name>
        <dbReference type="ChEBI" id="CHEBI:30402"/>
    </ligand>
</feature>
<protein>
    <submittedName>
        <fullName evidence="11">Formaldehyde:ferredoxin oxidoreductase</fullName>
    </submittedName>
</protein>
<feature type="binding site" evidence="13 14">
    <location>
        <position position="292"/>
    </location>
    <ligand>
        <name>[4Fe-4S] cluster</name>
        <dbReference type="ChEBI" id="CHEBI:49883"/>
    </ligand>
</feature>
<comment type="similarity">
    <text evidence="2">Belongs to the AOR/FOR family.</text>
</comment>
<feature type="binding site" evidence="13">
    <location>
        <position position="83"/>
    </location>
    <ligand>
        <name>tungstopterin</name>
        <dbReference type="ChEBI" id="CHEBI:30402"/>
    </ligand>
</feature>
<evidence type="ECO:0000256" key="3">
    <source>
        <dbReference type="ARBA" id="ARBA00022485"/>
    </source>
</evidence>
<evidence type="ECO:0000313" key="12">
    <source>
        <dbReference type="Proteomes" id="UP000001013"/>
    </source>
</evidence>
<feature type="binding site" evidence="13">
    <location>
        <position position="445"/>
    </location>
    <ligand>
        <name>tungstopterin</name>
        <dbReference type="ChEBI" id="CHEBI:30402"/>
    </ligand>
</feature>
<feature type="binding site" evidence="13">
    <location>
        <position position="192"/>
    </location>
    <ligand>
        <name>tungstopterin</name>
        <dbReference type="ChEBI" id="CHEBI:30402"/>
    </ligand>
</feature>
<gene>
    <name evidence="11" type="ordered locus">PF1203</name>
</gene>
<evidence type="ECO:0000259" key="10">
    <source>
        <dbReference type="SMART" id="SM00790"/>
    </source>
</evidence>
<dbReference type="InterPro" id="IPR013984">
    <property type="entry name" value="Ald_Fedxn_OxRdtase_dom2"/>
</dbReference>
<proteinExistence type="evidence at protein level"/>
<keyword evidence="12" id="KW-1185">Reference proteome</keyword>
<comment type="cofactor">
    <cofactor evidence="9">
        <name>tungstopterin</name>
        <dbReference type="ChEBI" id="CHEBI:30402"/>
    </cofactor>
</comment>
<dbReference type="PDB" id="1B4N">
    <property type="method" value="X-ray"/>
    <property type="resolution" value="2.40 A"/>
    <property type="chains" value="A/B/C/D=9-627"/>
</dbReference>
<dbReference type="Pfam" id="PF01314">
    <property type="entry name" value="AFOR_C"/>
    <property type="match status" value="1"/>
</dbReference>
<feature type="binding site" evidence="13">
    <location>
        <position position="347"/>
    </location>
    <ligand>
        <name>tungstopterin</name>
        <dbReference type="ChEBI" id="CHEBI:30402"/>
    </ligand>
</feature>
<dbReference type="InterPro" id="IPR051919">
    <property type="entry name" value="W-dependent_AOR"/>
</dbReference>
<feature type="binding site" evidence="13">
    <location>
        <position position="189"/>
    </location>
    <ligand>
        <name>tungstopterin</name>
        <dbReference type="ChEBI" id="CHEBI:30402"/>
    </ligand>
</feature>
<dbReference type="IntAct" id="Q8U1K3">
    <property type="interactions" value="1"/>
</dbReference>
<dbReference type="STRING" id="186497.PF1203"/>
<feature type="binding site" evidence="14">
    <location>
        <position position="314"/>
    </location>
    <ligand>
        <name>Ca(2+)</name>
        <dbReference type="ChEBI" id="CHEBI:29108"/>
    </ligand>
</feature>
<name>Q8U1K3_PYRFU</name>
<accession>Q8U1K3</accession>
<evidence type="ECO:0007829" key="14">
    <source>
        <dbReference type="PDB" id="1B4N"/>
    </source>
</evidence>
<dbReference type="BioCyc" id="MetaCyc:MONOMER-21298"/>
<keyword evidence="8" id="KW-0826">Tungsten</keyword>
<dbReference type="GO" id="GO:0009055">
    <property type="term" value="F:electron transfer activity"/>
    <property type="evidence" value="ECO:0007669"/>
    <property type="project" value="InterPro"/>
</dbReference>
<feature type="binding site" evidence="13">
    <location>
        <position position="494"/>
    </location>
    <ligand>
        <name>tungstopterin</name>
        <dbReference type="ChEBI" id="CHEBI:30402"/>
    </ligand>
</feature>
<dbReference type="InterPro" id="IPR013983">
    <property type="entry name" value="Ald_Fedxn_OxRdtase_N"/>
</dbReference>
<feature type="binding site" evidence="13">
    <location>
        <position position="499"/>
    </location>
    <ligand>
        <name>tungstopterin</name>
        <dbReference type="ChEBI" id="CHEBI:30402"/>
    </ligand>
</feature>
<keyword evidence="7 13" id="KW-0411">Iron-sulfur</keyword>
<dbReference type="PANTHER" id="PTHR30038:SF5">
    <property type="entry name" value="ALDEHYDE FERREDOXIN OXIDOREDUCTASE"/>
    <property type="match status" value="1"/>
</dbReference>
<dbReference type="SUPFAM" id="SSF56228">
    <property type="entry name" value="Aldehyde ferredoxin oxidoreductase, N-terminal domain"/>
    <property type="match status" value="1"/>
</dbReference>
<dbReference type="PDB" id="1B25">
    <property type="method" value="X-ray"/>
    <property type="resolution" value="1.85 A"/>
    <property type="chains" value="A/B/C/D=9-627"/>
</dbReference>